<keyword evidence="1" id="KW-0732">Signal</keyword>
<protein>
    <submittedName>
        <fullName evidence="2">Uncharacterized protein</fullName>
    </submittedName>
</protein>
<feature type="signal peptide" evidence="1">
    <location>
        <begin position="1"/>
        <end position="18"/>
    </location>
</feature>
<dbReference type="InParanoid" id="A0A1E7EKU7"/>
<feature type="chain" id="PRO_5009192047" evidence="1">
    <location>
        <begin position="19"/>
        <end position="157"/>
    </location>
</feature>
<dbReference type="Proteomes" id="UP000095751">
    <property type="component" value="Unassembled WGS sequence"/>
</dbReference>
<accession>A0A1E7EKU7</accession>
<gene>
    <name evidence="2" type="ORF">FRACYDRAFT_254378</name>
</gene>
<evidence type="ECO:0000313" key="3">
    <source>
        <dbReference type="Proteomes" id="UP000095751"/>
    </source>
</evidence>
<evidence type="ECO:0000256" key="1">
    <source>
        <dbReference type="SAM" id="SignalP"/>
    </source>
</evidence>
<proteinExistence type="predicted"/>
<dbReference type="KEGG" id="fcy:FRACYDRAFT_254378"/>
<dbReference type="AlphaFoldDB" id="A0A1E7EKU7"/>
<sequence length="157" mass="17378">MWMLVYLTHLVLLYVIFSRGKHNVPVHYVDVSAPESSGIVLCNPVRTKKVMGGKHNVLVHFLNVCAPKSSGIVLCNPVRNGKDVGGKHNVLVHYVDDCAPNLSGRLEHRIDSLSSLGHITCEWKASSSQPTNILDVIAAYPCFQKYLIKSNQGPYLK</sequence>
<reference evidence="2 3" key="1">
    <citation type="submission" date="2016-09" db="EMBL/GenBank/DDBJ databases">
        <title>Extensive genetic diversity and differential bi-allelic expression allows diatom success in the polar Southern Ocean.</title>
        <authorList>
            <consortium name="DOE Joint Genome Institute"/>
            <person name="Mock T."/>
            <person name="Otillar R.P."/>
            <person name="Strauss J."/>
            <person name="Dupont C."/>
            <person name="Frickenhaus S."/>
            <person name="Maumus F."/>
            <person name="Mcmullan M."/>
            <person name="Sanges R."/>
            <person name="Schmutz J."/>
            <person name="Toseland A."/>
            <person name="Valas R."/>
            <person name="Veluchamy A."/>
            <person name="Ward B.J."/>
            <person name="Allen A."/>
            <person name="Barry K."/>
            <person name="Falciatore A."/>
            <person name="Ferrante M."/>
            <person name="Fortunato A.E."/>
            <person name="Gloeckner G."/>
            <person name="Gruber A."/>
            <person name="Hipkin R."/>
            <person name="Janech M."/>
            <person name="Kroth P."/>
            <person name="Leese F."/>
            <person name="Lindquist E."/>
            <person name="Lyon B.R."/>
            <person name="Martin J."/>
            <person name="Mayer C."/>
            <person name="Parker M."/>
            <person name="Quesneville H."/>
            <person name="Raymond J."/>
            <person name="Uhlig C."/>
            <person name="Valentin K.U."/>
            <person name="Worden A.Z."/>
            <person name="Armbrust E.V."/>
            <person name="Bowler C."/>
            <person name="Green B."/>
            <person name="Moulton V."/>
            <person name="Van Oosterhout C."/>
            <person name="Grigoriev I."/>
        </authorList>
    </citation>
    <scope>NUCLEOTIDE SEQUENCE [LARGE SCALE GENOMIC DNA]</scope>
    <source>
        <strain evidence="2 3">CCMP1102</strain>
    </source>
</reference>
<evidence type="ECO:0000313" key="2">
    <source>
        <dbReference type="EMBL" id="OEU06549.1"/>
    </source>
</evidence>
<organism evidence="2 3">
    <name type="scientific">Fragilariopsis cylindrus CCMP1102</name>
    <dbReference type="NCBI Taxonomy" id="635003"/>
    <lineage>
        <taxon>Eukaryota</taxon>
        <taxon>Sar</taxon>
        <taxon>Stramenopiles</taxon>
        <taxon>Ochrophyta</taxon>
        <taxon>Bacillariophyta</taxon>
        <taxon>Bacillariophyceae</taxon>
        <taxon>Bacillariophycidae</taxon>
        <taxon>Bacillariales</taxon>
        <taxon>Bacillariaceae</taxon>
        <taxon>Fragilariopsis</taxon>
    </lineage>
</organism>
<name>A0A1E7EKU7_9STRA</name>
<keyword evidence="3" id="KW-1185">Reference proteome</keyword>
<dbReference type="EMBL" id="KV784407">
    <property type="protein sequence ID" value="OEU06549.1"/>
    <property type="molecule type" value="Genomic_DNA"/>
</dbReference>